<evidence type="ECO:0000313" key="3">
    <source>
        <dbReference type="Proteomes" id="UP001589627"/>
    </source>
</evidence>
<name>A0ABV5YKL3_9ACTN</name>
<proteinExistence type="predicted"/>
<dbReference type="EMBL" id="JBHLZP010000213">
    <property type="protein sequence ID" value="MFB9835600.1"/>
    <property type="molecule type" value="Genomic_DNA"/>
</dbReference>
<protein>
    <submittedName>
        <fullName evidence="2">Uncharacterized protein</fullName>
    </submittedName>
</protein>
<accession>A0ABV5YKL3</accession>
<gene>
    <name evidence="2" type="ORF">ACFFNX_25800</name>
</gene>
<dbReference type="Proteomes" id="UP001589627">
    <property type="component" value="Unassembled WGS sequence"/>
</dbReference>
<keyword evidence="3" id="KW-1185">Reference proteome</keyword>
<feature type="compositionally biased region" description="Basic residues" evidence="1">
    <location>
        <begin position="31"/>
        <end position="40"/>
    </location>
</feature>
<evidence type="ECO:0000313" key="2">
    <source>
        <dbReference type="EMBL" id="MFB9835600.1"/>
    </source>
</evidence>
<dbReference type="RefSeq" id="WP_378207420.1">
    <property type="nucleotide sequence ID" value="NZ_JBHLZP010000213.1"/>
</dbReference>
<organism evidence="2 3">
    <name type="scientific">Actinoallomurus acaciae</name>
    <dbReference type="NCBI Taxonomy" id="502577"/>
    <lineage>
        <taxon>Bacteria</taxon>
        <taxon>Bacillati</taxon>
        <taxon>Actinomycetota</taxon>
        <taxon>Actinomycetes</taxon>
        <taxon>Streptosporangiales</taxon>
        <taxon>Thermomonosporaceae</taxon>
        <taxon>Actinoallomurus</taxon>
    </lineage>
</organism>
<evidence type="ECO:0000256" key="1">
    <source>
        <dbReference type="SAM" id="MobiDB-lite"/>
    </source>
</evidence>
<feature type="region of interest" description="Disordered" evidence="1">
    <location>
        <begin position="1"/>
        <end position="40"/>
    </location>
</feature>
<sequence length="40" mass="4735">MEPDRRLQRVGGTRGGTVSVEEQYRRDRSDQHHRRPGDDE</sequence>
<reference evidence="2 3" key="1">
    <citation type="submission" date="2024-09" db="EMBL/GenBank/DDBJ databases">
        <authorList>
            <person name="Sun Q."/>
            <person name="Mori K."/>
        </authorList>
    </citation>
    <scope>NUCLEOTIDE SEQUENCE [LARGE SCALE GENOMIC DNA]</scope>
    <source>
        <strain evidence="2 3">TBRC 0563</strain>
    </source>
</reference>
<comment type="caution">
    <text evidence="2">The sequence shown here is derived from an EMBL/GenBank/DDBJ whole genome shotgun (WGS) entry which is preliminary data.</text>
</comment>